<dbReference type="InterPro" id="IPR003660">
    <property type="entry name" value="HAMP_dom"/>
</dbReference>
<keyword evidence="21" id="KW-1185">Reference proteome</keyword>
<evidence type="ECO:0000256" key="7">
    <source>
        <dbReference type="ARBA" id="ARBA00022741"/>
    </source>
</evidence>
<dbReference type="GO" id="GO:0004016">
    <property type="term" value="F:adenylate cyclase activity"/>
    <property type="evidence" value="ECO:0007669"/>
    <property type="project" value="UniProtKB-EC"/>
</dbReference>
<dbReference type="RefSeq" id="WP_108787376.1">
    <property type="nucleotide sequence ID" value="NZ_ONZG01000005.1"/>
</dbReference>
<evidence type="ECO:0000256" key="1">
    <source>
        <dbReference type="ARBA" id="ARBA00001593"/>
    </source>
</evidence>
<dbReference type="EC" id="4.6.1.1" evidence="3"/>
<dbReference type="Gene3D" id="3.30.70.1230">
    <property type="entry name" value="Nucleotide cyclase"/>
    <property type="match status" value="1"/>
</dbReference>
<keyword evidence="10 17" id="KW-1133">Transmembrane helix</keyword>
<evidence type="ECO:0000256" key="16">
    <source>
        <dbReference type="ARBA" id="ARBA00064436"/>
    </source>
</evidence>
<reference evidence="21" key="1">
    <citation type="submission" date="2018-03" db="EMBL/GenBank/DDBJ databases">
        <authorList>
            <person name="Rodrigo-Torres L."/>
            <person name="Arahal R. D."/>
            <person name="Lucena T."/>
        </authorList>
    </citation>
    <scope>NUCLEOTIDE SEQUENCE [LARGE SCALE GENOMIC DNA]</scope>
    <source>
        <strain evidence="21">CECT 7615</strain>
    </source>
</reference>
<feature type="domain" description="HAMP" evidence="19">
    <location>
        <begin position="54"/>
        <end position="107"/>
    </location>
</feature>
<dbReference type="AlphaFoldDB" id="A0A2R8C8J1"/>
<dbReference type="SMART" id="SM00044">
    <property type="entry name" value="CYCc"/>
    <property type="match status" value="1"/>
</dbReference>
<evidence type="ECO:0000256" key="2">
    <source>
        <dbReference type="ARBA" id="ARBA00004370"/>
    </source>
</evidence>
<organism evidence="20 21">
    <name type="scientific">Falsiruegeria mediterranea M17</name>
    <dbReference type="NCBI Taxonomy" id="1200281"/>
    <lineage>
        <taxon>Bacteria</taxon>
        <taxon>Pseudomonadati</taxon>
        <taxon>Pseudomonadota</taxon>
        <taxon>Alphaproteobacteria</taxon>
        <taxon>Rhodobacterales</taxon>
        <taxon>Roseobacteraceae</taxon>
        <taxon>Falsiruegeria</taxon>
    </lineage>
</organism>
<accession>A0A2R8C8J1</accession>
<dbReference type="Gene3D" id="6.10.340.10">
    <property type="match status" value="1"/>
</dbReference>
<dbReference type="GO" id="GO:0046872">
    <property type="term" value="F:metal ion binding"/>
    <property type="evidence" value="ECO:0007669"/>
    <property type="project" value="UniProtKB-KW"/>
</dbReference>
<evidence type="ECO:0000256" key="12">
    <source>
        <dbReference type="ARBA" id="ARBA00023136"/>
    </source>
</evidence>
<keyword evidence="11" id="KW-0115">cAMP biosynthesis</keyword>
<evidence type="ECO:0000256" key="11">
    <source>
        <dbReference type="ARBA" id="ARBA00022998"/>
    </source>
</evidence>
<keyword evidence="5 17" id="KW-0812">Transmembrane</keyword>
<comment type="subcellular location">
    <subcellularLocation>
        <location evidence="2">Membrane</location>
    </subcellularLocation>
</comment>
<keyword evidence="13 20" id="KW-0456">Lyase</keyword>
<evidence type="ECO:0000256" key="5">
    <source>
        <dbReference type="ARBA" id="ARBA00022692"/>
    </source>
</evidence>
<sequence length="328" mass="35877">MLFSDPDGDPILLALAPIPRTIYAAGKQSLNILLMALAAAGTLLILAVLVLLDKIVLRRLAKLGQDVVRIGETQDLGRRVAASGKDEFSRVGQSVDWMLEQLELSNRQLEEEHERGEGLLLNILPEPIAKRLKTNLKSIAQSYDEVSILFADIVGFTEMSATMPAAELLDILNGLFSQFDDLAMQSGLEKIKTIGDAYMVVSGLPEPDENHADKLADMALRMIETTQAFSQERGVALRLRVGINSGVVVAGIIGKNKFIHDLWGDAVNLASRMESTGEDGSIQLTKATRDRLSYRYDITERGEVEVKGRGMMTTYLLNGSKFLGSQSS</sequence>
<comment type="catalytic activity">
    <reaction evidence="1">
        <text>ATP = 3',5'-cyclic AMP + diphosphate</text>
        <dbReference type="Rhea" id="RHEA:15389"/>
        <dbReference type="ChEBI" id="CHEBI:30616"/>
        <dbReference type="ChEBI" id="CHEBI:33019"/>
        <dbReference type="ChEBI" id="CHEBI:58165"/>
        <dbReference type="EC" id="4.6.1.1"/>
    </reaction>
</comment>
<evidence type="ECO:0000256" key="14">
    <source>
        <dbReference type="ARBA" id="ARBA00032597"/>
    </source>
</evidence>
<evidence type="ECO:0000256" key="4">
    <source>
        <dbReference type="ARBA" id="ARBA00021420"/>
    </source>
</evidence>
<keyword evidence="9" id="KW-0460">Magnesium</keyword>
<keyword evidence="12 17" id="KW-0472">Membrane</keyword>
<name>A0A2R8C8J1_9RHOB</name>
<dbReference type="PANTHER" id="PTHR11920">
    <property type="entry name" value="GUANYLYL CYCLASE"/>
    <property type="match status" value="1"/>
</dbReference>
<feature type="domain" description="Guanylate cyclase" evidence="18">
    <location>
        <begin position="147"/>
        <end position="274"/>
    </location>
</feature>
<dbReference type="Proteomes" id="UP000244898">
    <property type="component" value="Unassembled WGS sequence"/>
</dbReference>
<comment type="subunit">
    <text evidence="16">Homodimer. Can also exist as monomer.</text>
</comment>
<evidence type="ECO:0000256" key="8">
    <source>
        <dbReference type="ARBA" id="ARBA00022840"/>
    </source>
</evidence>
<evidence type="ECO:0000259" key="19">
    <source>
        <dbReference type="PROSITE" id="PS50885"/>
    </source>
</evidence>
<dbReference type="Pfam" id="PF00672">
    <property type="entry name" value="HAMP"/>
    <property type="match status" value="1"/>
</dbReference>
<dbReference type="FunFam" id="3.30.70.1230:FF:000033">
    <property type="entry name" value="Adenylate cyclase"/>
    <property type="match status" value="1"/>
</dbReference>
<dbReference type="Pfam" id="PF00211">
    <property type="entry name" value="Guanylate_cyc"/>
    <property type="match status" value="1"/>
</dbReference>
<dbReference type="GO" id="GO:0005524">
    <property type="term" value="F:ATP binding"/>
    <property type="evidence" value="ECO:0007669"/>
    <property type="project" value="UniProtKB-KW"/>
</dbReference>
<evidence type="ECO:0000313" key="21">
    <source>
        <dbReference type="Proteomes" id="UP000244898"/>
    </source>
</evidence>
<dbReference type="SMART" id="SM00304">
    <property type="entry name" value="HAMP"/>
    <property type="match status" value="1"/>
</dbReference>
<keyword evidence="8" id="KW-0067">ATP-binding</keyword>
<dbReference type="SUPFAM" id="SSF55073">
    <property type="entry name" value="Nucleotide cyclase"/>
    <property type="match status" value="1"/>
</dbReference>
<feature type="transmembrane region" description="Helical" evidence="17">
    <location>
        <begin position="32"/>
        <end position="52"/>
    </location>
</feature>
<dbReference type="GO" id="GO:0005886">
    <property type="term" value="C:plasma membrane"/>
    <property type="evidence" value="ECO:0007669"/>
    <property type="project" value="UniProtKB-ARBA"/>
</dbReference>
<evidence type="ECO:0000259" key="18">
    <source>
        <dbReference type="PROSITE" id="PS50125"/>
    </source>
</evidence>
<evidence type="ECO:0000256" key="10">
    <source>
        <dbReference type="ARBA" id="ARBA00022989"/>
    </source>
</evidence>
<evidence type="ECO:0000256" key="13">
    <source>
        <dbReference type="ARBA" id="ARBA00023239"/>
    </source>
</evidence>
<dbReference type="PROSITE" id="PS50885">
    <property type="entry name" value="HAMP"/>
    <property type="match status" value="1"/>
</dbReference>
<evidence type="ECO:0000256" key="15">
    <source>
        <dbReference type="ARBA" id="ARBA00032637"/>
    </source>
</evidence>
<proteinExistence type="predicted"/>
<keyword evidence="7" id="KW-0547">Nucleotide-binding</keyword>
<keyword evidence="6" id="KW-0479">Metal-binding</keyword>
<dbReference type="PROSITE" id="PS50125">
    <property type="entry name" value="GUANYLATE_CYCLASE_2"/>
    <property type="match status" value="1"/>
</dbReference>
<evidence type="ECO:0000256" key="3">
    <source>
        <dbReference type="ARBA" id="ARBA00012201"/>
    </source>
</evidence>
<evidence type="ECO:0000256" key="9">
    <source>
        <dbReference type="ARBA" id="ARBA00022842"/>
    </source>
</evidence>
<dbReference type="CDD" id="cd07302">
    <property type="entry name" value="CHD"/>
    <property type="match status" value="1"/>
</dbReference>
<evidence type="ECO:0000313" key="20">
    <source>
        <dbReference type="EMBL" id="SPJ28686.1"/>
    </source>
</evidence>
<dbReference type="GO" id="GO:0006171">
    <property type="term" value="P:cAMP biosynthetic process"/>
    <property type="evidence" value="ECO:0007669"/>
    <property type="project" value="UniProtKB-KW"/>
</dbReference>
<dbReference type="EMBL" id="ONZG01000005">
    <property type="protein sequence ID" value="SPJ28686.1"/>
    <property type="molecule type" value="Genomic_DNA"/>
</dbReference>
<dbReference type="InterPro" id="IPR001054">
    <property type="entry name" value="A/G_cyclase"/>
</dbReference>
<dbReference type="InterPro" id="IPR050401">
    <property type="entry name" value="Cyclic_nucleotide_synthase"/>
</dbReference>
<dbReference type="InterPro" id="IPR029787">
    <property type="entry name" value="Nucleotide_cyclase"/>
</dbReference>
<gene>
    <name evidence="20" type="primary">cya_9</name>
    <name evidence="20" type="ORF">TRM7615_02190</name>
</gene>
<protein>
    <recommendedName>
        <fullName evidence="4">Adenylate cyclase</fullName>
        <ecNumber evidence="3">4.6.1.1</ecNumber>
    </recommendedName>
    <alternativeName>
        <fullName evidence="14">ATP pyrophosphate-lyase</fullName>
    </alternativeName>
    <alternativeName>
        <fullName evidence="15">Adenylyl cyclase</fullName>
    </alternativeName>
</protein>
<dbReference type="GO" id="GO:0035556">
    <property type="term" value="P:intracellular signal transduction"/>
    <property type="evidence" value="ECO:0007669"/>
    <property type="project" value="InterPro"/>
</dbReference>
<evidence type="ECO:0000256" key="6">
    <source>
        <dbReference type="ARBA" id="ARBA00022723"/>
    </source>
</evidence>
<dbReference type="PANTHER" id="PTHR11920:SF335">
    <property type="entry name" value="GUANYLATE CYCLASE"/>
    <property type="match status" value="1"/>
</dbReference>
<evidence type="ECO:0000256" key="17">
    <source>
        <dbReference type="SAM" id="Phobius"/>
    </source>
</evidence>
<dbReference type="OrthoDB" id="315417at2"/>